<reference evidence="2 3" key="2">
    <citation type="submission" date="2019-01" db="EMBL/GenBank/DDBJ databases">
        <title>The decoding of complex shrimp genome reveals the adaptation for benthos swimmer, frequently molting mechanism and breeding impact on genome.</title>
        <authorList>
            <person name="Sun Y."/>
            <person name="Gao Y."/>
            <person name="Yu Y."/>
        </authorList>
    </citation>
    <scope>NUCLEOTIDE SEQUENCE [LARGE SCALE GENOMIC DNA]</scope>
    <source>
        <tissue evidence="2">Muscle</tissue>
    </source>
</reference>
<feature type="compositionally biased region" description="Pro residues" evidence="1">
    <location>
        <begin position="483"/>
        <end position="496"/>
    </location>
</feature>
<evidence type="ECO:0000313" key="2">
    <source>
        <dbReference type="EMBL" id="ROT82950.1"/>
    </source>
</evidence>
<evidence type="ECO:0000256" key="1">
    <source>
        <dbReference type="SAM" id="MobiDB-lite"/>
    </source>
</evidence>
<protein>
    <submittedName>
        <fullName evidence="2">Uncharacterized protein</fullName>
    </submittedName>
</protein>
<sequence length="502" mass="56107">MLSQRRHKEPSNLPRASHPWQPRDILGYPALRWEDIEVPRSISPPISALISDGGWRCGGARRGPSHGSRRRRMSGTPFEIRHYFRGICYIIMLPSCRRASPGLRFTPGEGHQHPGRRGKLQILVTARRLRQRSWWLCSLFFSSASLSPSSLPTTSASSSDRPARLLHSHPFILLEAALNRRNTTFFLRTLPFPRDDHPAASIIIQGSNSSSPPIEGHDPSRSFRRGRYRFTKEDSPRSHKATEGFISLPGNVTRPRPFYVPSRPAGTLWVRKLWRLSGDLSSFPHFPLAHFSNHESVSPAAPCACGEARDSGNLCKAGGGAPLPSPTPRACFRDFCIISLGPIASVVDSAESLDGVPPDSCFLFLAHYVLILALRHMQALRTYALHPRRPFWTVTKDIPSPLPHLLRPPRRSPPRHDPGVEDRVTVAFLVLTHCLSCDTVSLHDNHLPMLSLPSHLPRLMQAEFPPLHPYPPTLLHSSRHPHTPPPCSGLTSPPPRLQFRPT</sequence>
<evidence type="ECO:0000313" key="3">
    <source>
        <dbReference type="Proteomes" id="UP000283509"/>
    </source>
</evidence>
<gene>
    <name evidence="2" type="ORF">C7M84_023875</name>
</gene>
<keyword evidence="3" id="KW-1185">Reference proteome</keyword>
<reference evidence="2 3" key="1">
    <citation type="submission" date="2018-04" db="EMBL/GenBank/DDBJ databases">
        <authorList>
            <person name="Zhang X."/>
            <person name="Yuan J."/>
            <person name="Li F."/>
            <person name="Xiang J."/>
        </authorList>
    </citation>
    <scope>NUCLEOTIDE SEQUENCE [LARGE SCALE GENOMIC DNA]</scope>
    <source>
        <tissue evidence="2">Muscle</tissue>
    </source>
</reference>
<dbReference type="Proteomes" id="UP000283509">
    <property type="component" value="Unassembled WGS sequence"/>
</dbReference>
<dbReference type="EMBL" id="QCYY01000756">
    <property type="protein sequence ID" value="ROT82950.1"/>
    <property type="molecule type" value="Genomic_DNA"/>
</dbReference>
<dbReference type="AlphaFoldDB" id="A0A423U2L2"/>
<name>A0A423U2L2_PENVA</name>
<accession>A0A423U2L2</accession>
<comment type="caution">
    <text evidence="2">The sequence shown here is derived from an EMBL/GenBank/DDBJ whole genome shotgun (WGS) entry which is preliminary data.</text>
</comment>
<proteinExistence type="predicted"/>
<feature type="region of interest" description="Disordered" evidence="1">
    <location>
        <begin position="470"/>
        <end position="502"/>
    </location>
</feature>
<organism evidence="2 3">
    <name type="scientific">Penaeus vannamei</name>
    <name type="common">Whiteleg shrimp</name>
    <name type="synonym">Litopenaeus vannamei</name>
    <dbReference type="NCBI Taxonomy" id="6689"/>
    <lineage>
        <taxon>Eukaryota</taxon>
        <taxon>Metazoa</taxon>
        <taxon>Ecdysozoa</taxon>
        <taxon>Arthropoda</taxon>
        <taxon>Crustacea</taxon>
        <taxon>Multicrustacea</taxon>
        <taxon>Malacostraca</taxon>
        <taxon>Eumalacostraca</taxon>
        <taxon>Eucarida</taxon>
        <taxon>Decapoda</taxon>
        <taxon>Dendrobranchiata</taxon>
        <taxon>Penaeoidea</taxon>
        <taxon>Penaeidae</taxon>
        <taxon>Penaeus</taxon>
    </lineage>
</organism>